<dbReference type="GO" id="GO:0016987">
    <property type="term" value="F:sigma factor activity"/>
    <property type="evidence" value="ECO:0007669"/>
    <property type="project" value="UniProtKB-KW"/>
</dbReference>
<evidence type="ECO:0000256" key="3">
    <source>
        <dbReference type="ARBA" id="ARBA00023082"/>
    </source>
</evidence>
<dbReference type="InterPro" id="IPR013324">
    <property type="entry name" value="RNA_pol_sigma_r3/r4-like"/>
</dbReference>
<dbReference type="GO" id="GO:0003677">
    <property type="term" value="F:DNA binding"/>
    <property type="evidence" value="ECO:0007669"/>
    <property type="project" value="UniProtKB-KW"/>
</dbReference>
<dbReference type="GO" id="GO:0006352">
    <property type="term" value="P:DNA-templated transcription initiation"/>
    <property type="evidence" value="ECO:0007669"/>
    <property type="project" value="InterPro"/>
</dbReference>
<name>A0A518ERK0_9BACT</name>
<dbReference type="InterPro" id="IPR036388">
    <property type="entry name" value="WH-like_DNA-bd_sf"/>
</dbReference>
<dbReference type="InterPro" id="IPR000838">
    <property type="entry name" value="RNA_pol_sigma70_ECF_CS"/>
</dbReference>
<evidence type="ECO:0000256" key="7">
    <source>
        <dbReference type="SAM" id="MobiDB-lite"/>
    </source>
</evidence>
<dbReference type="Proteomes" id="UP000320390">
    <property type="component" value="Chromosome"/>
</dbReference>
<reference evidence="10 11" key="1">
    <citation type="submission" date="2019-02" db="EMBL/GenBank/DDBJ databases">
        <title>Deep-cultivation of Planctomycetes and their phenomic and genomic characterization uncovers novel biology.</title>
        <authorList>
            <person name="Wiegand S."/>
            <person name="Jogler M."/>
            <person name="Boedeker C."/>
            <person name="Pinto D."/>
            <person name="Vollmers J."/>
            <person name="Rivas-Marin E."/>
            <person name="Kohn T."/>
            <person name="Peeters S.H."/>
            <person name="Heuer A."/>
            <person name="Rast P."/>
            <person name="Oberbeckmann S."/>
            <person name="Bunk B."/>
            <person name="Jeske O."/>
            <person name="Meyerdierks A."/>
            <person name="Storesund J.E."/>
            <person name="Kallscheuer N."/>
            <person name="Luecker S."/>
            <person name="Lage O.M."/>
            <person name="Pohl T."/>
            <person name="Merkel B.J."/>
            <person name="Hornburger P."/>
            <person name="Mueller R.-W."/>
            <person name="Bruemmer F."/>
            <person name="Labrenz M."/>
            <person name="Spormann A.M."/>
            <person name="Op den Camp H."/>
            <person name="Overmann J."/>
            <person name="Amann R."/>
            <person name="Jetten M.S.M."/>
            <person name="Mascher T."/>
            <person name="Medema M.H."/>
            <person name="Devos D.P."/>
            <person name="Kaster A.-K."/>
            <person name="Ovreas L."/>
            <person name="Rohde M."/>
            <person name="Galperin M.Y."/>
            <person name="Jogler C."/>
        </authorList>
    </citation>
    <scope>NUCLEOTIDE SEQUENCE [LARGE SCALE GENOMIC DNA]</scope>
    <source>
        <strain evidence="10 11">Poly30</strain>
    </source>
</reference>
<feature type="region of interest" description="Disordered" evidence="7">
    <location>
        <begin position="139"/>
        <end position="163"/>
    </location>
</feature>
<dbReference type="PROSITE" id="PS01063">
    <property type="entry name" value="SIGMA70_ECF"/>
    <property type="match status" value="1"/>
</dbReference>
<dbReference type="InterPro" id="IPR013249">
    <property type="entry name" value="RNA_pol_sigma70_r4_t2"/>
</dbReference>
<dbReference type="NCBIfam" id="TIGR02937">
    <property type="entry name" value="sigma70-ECF"/>
    <property type="match status" value="1"/>
</dbReference>
<evidence type="ECO:0000313" key="10">
    <source>
        <dbReference type="EMBL" id="QDV06728.1"/>
    </source>
</evidence>
<feature type="compositionally biased region" description="Basic and acidic residues" evidence="7">
    <location>
        <begin position="148"/>
        <end position="163"/>
    </location>
</feature>
<keyword evidence="2 6" id="KW-0805">Transcription regulation</keyword>
<accession>A0A518ERK0</accession>
<keyword evidence="3 6" id="KW-0731">Sigma factor</keyword>
<feature type="domain" description="RNA polymerase sigma-70 region 2" evidence="8">
    <location>
        <begin position="67"/>
        <end position="133"/>
    </location>
</feature>
<dbReference type="EMBL" id="CP036434">
    <property type="protein sequence ID" value="QDV06728.1"/>
    <property type="molecule type" value="Genomic_DNA"/>
</dbReference>
<feature type="region of interest" description="Disordered" evidence="7">
    <location>
        <begin position="1"/>
        <end position="28"/>
    </location>
</feature>
<feature type="compositionally biased region" description="Polar residues" evidence="7">
    <location>
        <begin position="255"/>
        <end position="277"/>
    </location>
</feature>
<evidence type="ECO:0000256" key="2">
    <source>
        <dbReference type="ARBA" id="ARBA00023015"/>
    </source>
</evidence>
<dbReference type="InterPro" id="IPR039425">
    <property type="entry name" value="RNA_pol_sigma-70-like"/>
</dbReference>
<dbReference type="PANTHER" id="PTHR43133">
    <property type="entry name" value="RNA POLYMERASE ECF-TYPE SIGMA FACTO"/>
    <property type="match status" value="1"/>
</dbReference>
<sequence>MTPVGEPTGSAEGAGALGDGPLSDGELLEGHEAEPMDERARRKAEAAIDHALIRQALEGDEAGFSGLVERHQRRAYRVARNLVPTDEDAQDLAQEAFLRVFKSLDRFDFGHDFTTWLYRIVTNLCIDFLRKRRAAVSVSGGRGDEDEGVRFDLEDPRQAAPSDHAEALETAAEVEAVLSTLAPHFQSVLTLREIEGLSCPEIAEIVGATHVTVRWRLHRGRKLFQEEWERRSRMRSQGAADLLEGAGAGDGVAENRSQIDSSSDSRGTTPTQRSGARTQERDGSKRSGKKA</sequence>
<dbReference type="Gene3D" id="1.10.10.10">
    <property type="entry name" value="Winged helix-like DNA-binding domain superfamily/Winged helix DNA-binding domain"/>
    <property type="match status" value="1"/>
</dbReference>
<dbReference type="PANTHER" id="PTHR43133:SF8">
    <property type="entry name" value="RNA POLYMERASE SIGMA FACTOR HI_1459-RELATED"/>
    <property type="match status" value="1"/>
</dbReference>
<evidence type="ECO:0000256" key="1">
    <source>
        <dbReference type="ARBA" id="ARBA00010641"/>
    </source>
</evidence>
<gene>
    <name evidence="10" type="primary">sigW_10</name>
    <name evidence="10" type="ORF">Poly30_22430</name>
</gene>
<dbReference type="Pfam" id="PF04542">
    <property type="entry name" value="Sigma70_r2"/>
    <property type="match status" value="1"/>
</dbReference>
<dbReference type="InterPro" id="IPR014284">
    <property type="entry name" value="RNA_pol_sigma-70_dom"/>
</dbReference>
<dbReference type="Gene3D" id="1.10.1740.10">
    <property type="match status" value="1"/>
</dbReference>
<dbReference type="CDD" id="cd06171">
    <property type="entry name" value="Sigma70_r4"/>
    <property type="match status" value="1"/>
</dbReference>
<feature type="region of interest" description="Disordered" evidence="7">
    <location>
        <begin position="240"/>
        <end position="291"/>
    </location>
</feature>
<dbReference type="InterPro" id="IPR007627">
    <property type="entry name" value="RNA_pol_sigma70_r2"/>
</dbReference>
<evidence type="ECO:0000313" key="11">
    <source>
        <dbReference type="Proteomes" id="UP000320390"/>
    </source>
</evidence>
<keyword evidence="5 6" id="KW-0804">Transcription</keyword>
<dbReference type="SUPFAM" id="SSF88659">
    <property type="entry name" value="Sigma3 and sigma4 domains of RNA polymerase sigma factors"/>
    <property type="match status" value="1"/>
</dbReference>
<dbReference type="Pfam" id="PF08281">
    <property type="entry name" value="Sigma70_r4_2"/>
    <property type="match status" value="1"/>
</dbReference>
<protein>
    <recommendedName>
        <fullName evidence="6">RNA polymerase sigma factor</fullName>
    </recommendedName>
</protein>
<dbReference type="SUPFAM" id="SSF88946">
    <property type="entry name" value="Sigma2 domain of RNA polymerase sigma factors"/>
    <property type="match status" value="1"/>
</dbReference>
<evidence type="ECO:0000259" key="9">
    <source>
        <dbReference type="Pfam" id="PF08281"/>
    </source>
</evidence>
<dbReference type="InterPro" id="IPR013325">
    <property type="entry name" value="RNA_pol_sigma_r2"/>
</dbReference>
<evidence type="ECO:0000259" key="8">
    <source>
        <dbReference type="Pfam" id="PF04542"/>
    </source>
</evidence>
<evidence type="ECO:0000256" key="6">
    <source>
        <dbReference type="RuleBase" id="RU000716"/>
    </source>
</evidence>
<proteinExistence type="inferred from homology"/>
<feature type="domain" description="RNA polymerase sigma factor 70 region 4 type 2" evidence="9">
    <location>
        <begin position="173"/>
        <end position="222"/>
    </location>
</feature>
<comment type="similarity">
    <text evidence="1 6">Belongs to the sigma-70 factor family. ECF subfamily.</text>
</comment>
<keyword evidence="11" id="KW-1185">Reference proteome</keyword>
<evidence type="ECO:0000256" key="4">
    <source>
        <dbReference type="ARBA" id="ARBA00023125"/>
    </source>
</evidence>
<keyword evidence="4 6" id="KW-0238">DNA-binding</keyword>
<evidence type="ECO:0000256" key="5">
    <source>
        <dbReference type="ARBA" id="ARBA00023163"/>
    </source>
</evidence>
<dbReference type="AlphaFoldDB" id="A0A518ERK0"/>
<organism evidence="10 11">
    <name type="scientific">Saltatorellus ferox</name>
    <dbReference type="NCBI Taxonomy" id="2528018"/>
    <lineage>
        <taxon>Bacteria</taxon>
        <taxon>Pseudomonadati</taxon>
        <taxon>Planctomycetota</taxon>
        <taxon>Planctomycetia</taxon>
        <taxon>Planctomycetia incertae sedis</taxon>
        <taxon>Saltatorellus</taxon>
    </lineage>
</organism>